<keyword evidence="2 5" id="KW-0812">Transmembrane</keyword>
<dbReference type="PANTHER" id="PTHR36985:SF1">
    <property type="entry name" value="TRANSLOCATION AND ASSEMBLY MODULE SUBUNIT TAMB"/>
    <property type="match status" value="1"/>
</dbReference>
<dbReference type="InterPro" id="IPR007452">
    <property type="entry name" value="TamB_C"/>
</dbReference>
<dbReference type="Proteomes" id="UP000245618">
    <property type="component" value="Unassembled WGS sequence"/>
</dbReference>
<keyword evidence="8" id="KW-1185">Reference proteome</keyword>
<dbReference type="EMBL" id="QCZH01000003">
    <property type="protein sequence ID" value="PWA10623.1"/>
    <property type="molecule type" value="Genomic_DNA"/>
</dbReference>
<proteinExistence type="predicted"/>
<feature type="transmembrane region" description="Helical" evidence="5">
    <location>
        <begin position="12"/>
        <end position="32"/>
    </location>
</feature>
<dbReference type="GO" id="GO:0009306">
    <property type="term" value="P:protein secretion"/>
    <property type="evidence" value="ECO:0007669"/>
    <property type="project" value="InterPro"/>
</dbReference>
<dbReference type="InterPro" id="IPR008023">
    <property type="entry name" value="DUF748"/>
</dbReference>
<evidence type="ECO:0000256" key="1">
    <source>
        <dbReference type="ARBA" id="ARBA00004167"/>
    </source>
</evidence>
<organism evidence="7 8">
    <name type="scientific">Flavobacterium laiguense</name>
    <dbReference type="NCBI Taxonomy" id="2169409"/>
    <lineage>
        <taxon>Bacteria</taxon>
        <taxon>Pseudomonadati</taxon>
        <taxon>Bacteroidota</taxon>
        <taxon>Flavobacteriia</taxon>
        <taxon>Flavobacteriales</taxon>
        <taxon>Flavobacteriaceae</taxon>
        <taxon>Flavobacterium</taxon>
    </lineage>
</organism>
<accession>A0A2U1K0S8</accession>
<evidence type="ECO:0000256" key="3">
    <source>
        <dbReference type="ARBA" id="ARBA00022989"/>
    </source>
</evidence>
<dbReference type="RefSeq" id="WP_116761275.1">
    <property type="nucleotide sequence ID" value="NZ_QCZH01000003.1"/>
</dbReference>
<evidence type="ECO:0000313" key="8">
    <source>
        <dbReference type="Proteomes" id="UP000245618"/>
    </source>
</evidence>
<evidence type="ECO:0000256" key="5">
    <source>
        <dbReference type="SAM" id="Phobius"/>
    </source>
</evidence>
<reference evidence="7 8" key="1">
    <citation type="submission" date="2018-04" db="EMBL/GenBank/DDBJ databases">
        <title>Flavobacterium sp. nov., isolated from glacier ice.</title>
        <authorList>
            <person name="Liu Q."/>
            <person name="Xin Y.-H."/>
        </authorList>
    </citation>
    <scope>NUCLEOTIDE SEQUENCE [LARGE SCALE GENOMIC DNA]</scope>
    <source>
        <strain evidence="7 8">LB2P30</strain>
    </source>
</reference>
<name>A0A2U1K0S8_9FLAO</name>
<evidence type="ECO:0000259" key="6">
    <source>
        <dbReference type="Pfam" id="PF04357"/>
    </source>
</evidence>
<evidence type="ECO:0000256" key="4">
    <source>
        <dbReference type="ARBA" id="ARBA00023136"/>
    </source>
</evidence>
<dbReference type="Pfam" id="PF04357">
    <property type="entry name" value="TamB"/>
    <property type="match status" value="1"/>
</dbReference>
<gene>
    <name evidence="7" type="ORF">DB891_05195</name>
</gene>
<dbReference type="PANTHER" id="PTHR36985">
    <property type="entry name" value="TRANSLOCATION AND ASSEMBLY MODULE SUBUNIT TAMB"/>
    <property type="match status" value="1"/>
</dbReference>
<evidence type="ECO:0000256" key="2">
    <source>
        <dbReference type="ARBA" id="ARBA00022692"/>
    </source>
</evidence>
<comment type="caution">
    <text evidence="7">The sequence shown here is derived from an EMBL/GenBank/DDBJ whole genome shotgun (WGS) entry which is preliminary data.</text>
</comment>
<dbReference type="OrthoDB" id="9811276at2"/>
<evidence type="ECO:0000313" key="7">
    <source>
        <dbReference type="EMBL" id="PWA10623.1"/>
    </source>
</evidence>
<feature type="domain" description="Translocation and assembly module TamB C-terminal" evidence="6">
    <location>
        <begin position="1175"/>
        <end position="1619"/>
    </location>
</feature>
<dbReference type="Pfam" id="PF05359">
    <property type="entry name" value="DUF748"/>
    <property type="match status" value="1"/>
</dbReference>
<comment type="subcellular location">
    <subcellularLocation>
        <location evidence="1">Membrane</location>
        <topology evidence="1">Single-pass membrane protein</topology>
    </subcellularLocation>
</comment>
<keyword evidence="3 5" id="KW-1133">Transmembrane helix</keyword>
<dbReference type="GO" id="GO:0005886">
    <property type="term" value="C:plasma membrane"/>
    <property type="evidence" value="ECO:0007669"/>
    <property type="project" value="InterPro"/>
</dbReference>
<protein>
    <recommendedName>
        <fullName evidence="6">Translocation and assembly module TamB C-terminal domain-containing protein</fullName>
    </recommendedName>
</protein>
<sequence>MNKTLQKTISFFRWTVATVIILLLLLLILVHIPSVQNFTKEKVVSYLQDKIQTKVSIDSLSFGITKKIILKGVYFQDQKKDTLLSAEKLAVDISLLQLLNNKIEINSVELEGTTVTIKKDKNADFNFDYIIKAFDTGKKPKDDSKPMVLSLEEIDLNRIHLKYTDAIAQNDISFGLKHLETHITNFDLEQMNFEIPKIKVNGLQLKIKQGIPKNLVKTNKATSKSSTTPDLRLKLGEIDLSKLLIDYTDENSKVASSLSMKKLHVKFNAINLNSHFIAIENLDLSDTEGALTLGEIAKKTAKKTAVASTPNNWEVKINKTDIKEVNFKFDNNNVVQLTKGMDYNHLKIEHFNLNAETLNYTPESTAVTVLSLSAKEQSGLNIQSLKTDFFYGQKVTFLKNLYLKTPHTLIKDKLVLEYPSIASITNNPGELNIKASLKQSRLGFKDILLFAPTLTNSNPFKSNPNAILLINSTISGKLKNIEIPNLEVSGLGKTKIHASGKIVGLPDMKKARFDIIVKEFKSSSKDINSFVPKGTIPNSIVLPSQLSANGTFKGTLTNFYTNINLLSSLGNAKVKASFDQSRKNKEKYDAQAELTNFDLGKFIKNDSVGKITLKATIKGTGLNPKTAIAHFNGSIQKASFNKYTYQNLNLKGKLNKGNFNLDADAKDPNLTFNLDSHGGFGDKYPKASIKLNVDIADLEKLNLHAGPLKLRGEMAADIQTADIDYPNGKVLFSNIKVENEKESFTIDSIQVVANTTVEKNEIKLTSPFLDAEINGHYQLSKLAAALSHSVASYYNITPTTLKEKVANQQLNVKLEVKNSLLFSKFIPELKSVDPFTINGRYNSENDSIVINGTIPKIVYGNNTISNIILKVDTQDNALVYNLDIDDIESPNYKLPYTSLTGKVKDNTIDYHLLLKDLNDKDRYSIAGTLKTAKGNSEFSLNPENLLLNYENWKITDDNLIRLGKDGIYAHDFELNHKGNNLKLQSESEAPNAPLSIDFENFEIETVSNMLGQRNLQMGGKINGNALLKDLNKKPVFTSDLTIEDFSFRKDTLGTISIKVNNQIANQYDASVSITGQGNQVNLTGNYKTLDSSLDMNLIVEKLNMKSIQGFSMNHLTESTGFLNGTFSISGNMSQPKIVGELKFNDVGFKAKELNARFKSINDKIEFTNNTIVFNRFTIKDEKDNDLVINGIIDSKNFSNFGFDLTVDADNFTAMNSKAKDNDLYYGELFLDNHLKIKGDFDNPIVEGNIKVNKDTKLTVVMPQSDPSIASREGIVEFIDQDQIQITKTISADESEIKSTIKGIDASVNIEIDKDAEFFIIIDKSNGDYARFKGKALLNGGIDPSGKTTLTGKFEFNEGAYEMTFSAIKRKFDIKKGSYIQWNGKPTSADINITAIYKTKTAPIDLLQNQLASSTDQVKNTFKEKIPFETELIIKGELMKPDITFDIILPVDKSNIPSDVINLTQKRLTELRQDPNELNKQVLSLLLMNRFIGEDPFSTEAGGTSVSAMAKSSASQILTNQMNDLTKDLIQGVELNFDLNSTEVYYSGQKEEKTDLNVGVSKKLLDDRLKVTVGSSFGLEGPQQPNQQSNNFAGDVTLDYQLSKDGKYKLKVYRVNKYQVALQGEVMETGVGFTITMDYNHFKELFQKNDDKKTKLKVQKEKTDE</sequence>
<keyword evidence="4 5" id="KW-0472">Membrane</keyword>